<name>A0A0D6JLR0_9EURY</name>
<dbReference type="PANTHER" id="PTHR42987">
    <property type="entry name" value="PEPTIDASE S49"/>
    <property type="match status" value="1"/>
</dbReference>
<evidence type="ECO:0000256" key="4">
    <source>
        <dbReference type="ARBA" id="ARBA00022825"/>
    </source>
</evidence>
<keyword evidence="2 6" id="KW-0645">Protease</keyword>
<dbReference type="Proteomes" id="UP000198902">
    <property type="component" value="Unassembled WGS sequence"/>
</dbReference>
<dbReference type="EMBL" id="CSTE01000001">
    <property type="protein sequence ID" value="CQR48821.1"/>
    <property type="molecule type" value="Genomic_DNA"/>
</dbReference>
<evidence type="ECO:0000313" key="6">
    <source>
        <dbReference type="EMBL" id="CQR48821.1"/>
    </source>
</evidence>
<keyword evidence="7" id="KW-1185">Reference proteome</keyword>
<proteinExistence type="inferred from homology"/>
<dbReference type="OrthoDB" id="27099at2157"/>
<gene>
    <name evidence="6" type="primary">sppA_1</name>
    <name evidence="6" type="ORF">BN996_00270</name>
</gene>
<comment type="similarity">
    <text evidence="1">Belongs to the peptidase S49 family.</text>
</comment>
<dbReference type="InterPro" id="IPR002142">
    <property type="entry name" value="Peptidase_S49"/>
</dbReference>
<dbReference type="Pfam" id="PF01343">
    <property type="entry name" value="Peptidase_S49"/>
    <property type="match status" value="2"/>
</dbReference>
<dbReference type="CDD" id="cd07023">
    <property type="entry name" value="S49_Sppa_N_C"/>
    <property type="match status" value="1"/>
</dbReference>
<keyword evidence="3" id="KW-0378">Hydrolase</keyword>
<evidence type="ECO:0000313" key="7">
    <source>
        <dbReference type="Proteomes" id="UP000198902"/>
    </source>
</evidence>
<evidence type="ECO:0000256" key="2">
    <source>
        <dbReference type="ARBA" id="ARBA00022670"/>
    </source>
</evidence>
<reference evidence="7" key="1">
    <citation type="submission" date="2015-03" db="EMBL/GenBank/DDBJ databases">
        <authorList>
            <person name="Urmite Genomes"/>
        </authorList>
    </citation>
    <scope>NUCLEOTIDE SEQUENCE [LARGE SCALE GENOMIC DNA]</scope>
    <source>
        <strain evidence="7">Arc-Hr</strain>
    </source>
</reference>
<dbReference type="PANTHER" id="PTHR42987:SF4">
    <property type="entry name" value="PROTEASE SOHB-RELATED"/>
    <property type="match status" value="1"/>
</dbReference>
<accession>A0A0D6JLR0</accession>
<dbReference type="AlphaFoldDB" id="A0A0D6JLR0"/>
<dbReference type="GO" id="GO:0006508">
    <property type="term" value="P:proteolysis"/>
    <property type="evidence" value="ECO:0007669"/>
    <property type="project" value="UniProtKB-KW"/>
</dbReference>
<evidence type="ECO:0000259" key="5">
    <source>
        <dbReference type="Pfam" id="PF01343"/>
    </source>
</evidence>
<organism evidence="6 7">
    <name type="scientific">Haloferax massiliensis</name>
    <dbReference type="NCBI Taxonomy" id="1476858"/>
    <lineage>
        <taxon>Archaea</taxon>
        <taxon>Methanobacteriati</taxon>
        <taxon>Methanobacteriota</taxon>
        <taxon>Stenosarchaea group</taxon>
        <taxon>Halobacteria</taxon>
        <taxon>Halobacteriales</taxon>
        <taxon>Haloferacaceae</taxon>
        <taxon>Haloferax</taxon>
    </lineage>
</organism>
<dbReference type="GO" id="GO:0008236">
    <property type="term" value="F:serine-type peptidase activity"/>
    <property type="evidence" value="ECO:0007669"/>
    <property type="project" value="UniProtKB-KW"/>
</dbReference>
<dbReference type="RefSeq" id="WP_089776837.1">
    <property type="nucleotide sequence ID" value="NZ_CABLRR010000001.1"/>
</dbReference>
<protein>
    <submittedName>
        <fullName evidence="6">Protease 4</fullName>
    </submittedName>
</protein>
<feature type="domain" description="Peptidase S49" evidence="5">
    <location>
        <begin position="169"/>
        <end position="235"/>
    </location>
</feature>
<keyword evidence="4" id="KW-0720">Serine protease</keyword>
<evidence type="ECO:0000256" key="3">
    <source>
        <dbReference type="ARBA" id="ARBA00022801"/>
    </source>
</evidence>
<sequence>MVSKPSSAASTRTVSVLALVAAVLVGAFLAPVVYDAAAPTPDRVAVISVDGTITSYTADQLEEDLHEARENESVKAVVLKVDSPGGSAAASERMYMAVNRTAQEMPVVSSVQGTGASGAYYTMLPSESIYVTPSSVIGSVGVRGSAPIGGTSNEIRTGPDKASMTVDQREAQIETLKHAFVGSVMEHRGDDLSLSREEVAYAKVYTGARATQNGYADDIGTLQTAIDRAASEAGLENYEVVEKDPPTRSGIILLSSQSGNSTVVIDESPIGYDGVRAPQFLMVYGQVQYEDEVIANVSA</sequence>
<dbReference type="InterPro" id="IPR047272">
    <property type="entry name" value="S49_SppA_C"/>
</dbReference>
<dbReference type="Gene3D" id="3.90.226.10">
    <property type="entry name" value="2-enoyl-CoA Hydratase, Chain A, domain 1"/>
    <property type="match status" value="1"/>
</dbReference>
<dbReference type="SUPFAM" id="SSF52096">
    <property type="entry name" value="ClpP/crotonase"/>
    <property type="match status" value="1"/>
</dbReference>
<evidence type="ECO:0000256" key="1">
    <source>
        <dbReference type="ARBA" id="ARBA00008683"/>
    </source>
</evidence>
<dbReference type="InterPro" id="IPR029045">
    <property type="entry name" value="ClpP/crotonase-like_dom_sf"/>
</dbReference>
<feature type="domain" description="Peptidase S49" evidence="5">
    <location>
        <begin position="101"/>
        <end position="144"/>
    </location>
</feature>